<dbReference type="InterPro" id="IPR009057">
    <property type="entry name" value="Homeodomain-like_sf"/>
</dbReference>
<feature type="region of interest" description="Disordered" evidence="4">
    <location>
        <begin position="606"/>
        <end position="643"/>
    </location>
</feature>
<evidence type="ECO:0000256" key="2">
    <source>
        <dbReference type="ARBA" id="ARBA00023125"/>
    </source>
</evidence>
<name>A0AAW1MD08_POPJA</name>
<dbReference type="GO" id="GO:0005634">
    <property type="term" value="C:nucleus"/>
    <property type="evidence" value="ECO:0007669"/>
    <property type="project" value="UniProtKB-SubCell"/>
</dbReference>
<dbReference type="InterPro" id="IPR050863">
    <property type="entry name" value="CenT-Element_Derived"/>
</dbReference>
<protein>
    <submittedName>
        <fullName evidence="6">Tc5 transposase DNA-binding domain</fullName>
    </submittedName>
</protein>
<feature type="compositionally biased region" description="Acidic residues" evidence="4">
    <location>
        <begin position="627"/>
        <end position="643"/>
    </location>
</feature>
<evidence type="ECO:0000256" key="1">
    <source>
        <dbReference type="ARBA" id="ARBA00004123"/>
    </source>
</evidence>
<dbReference type="Pfam" id="PF03221">
    <property type="entry name" value="HTH_Tnp_Tc5"/>
    <property type="match status" value="1"/>
</dbReference>
<dbReference type="PANTHER" id="PTHR19303:SF26">
    <property type="entry name" value="TIGGER TRANSPOSABLE ELEMENT-DERIVED PROTEIN 1"/>
    <property type="match status" value="1"/>
</dbReference>
<keyword evidence="2 6" id="KW-0238">DNA-binding</keyword>
<sequence>MNAKRLSKKGKESASKKRRRNLITFDMKLDIVRRYENKERSCDIARALNLSQSTVRTILIQSDKIKERSKRLSSFVGAKFSRPRSHTIENMEKRLADWIRFEAEKRLADWIRFEAERGNIQEKARELYDVIRVELNDVEAKPFVASHGWLDRFKKRMKLFDINVSEVIVQPTIPIVQPTIPIVDMDVINKFPAVFKEVLDEGGYSPKQVFSVNEFGLFWRRLPTYFPSVENKSQPDHDRLVLILGTNAFGLPTYFPSVENKSQPDHDRLVLILGTNAFGDHKLKPVVVYHKSNPTALKGYSKDHLPVVWKCNPKGMMTPTIFTDYFCNRLSNELKDYCLKENIPFKILLVLKTDSYHPECLEDFSENIKVLFLPVDTESYLQPMDMDTESYLQPMDSDIINYFNAHYFYLLFEKLLEDMQCGDGRTTIEEQRQNFTIKNAVDCIGQAWGKIHQNYLKCLWYRLWPEHGGEHKSFELIDGVTKIKRQIISLAQTIQIETDLFKLSKSLMPPKLELTPEEIQRIAEDNDSCDDDDYGIRTLSAEDLHLALGNIKAAISIIDESDYNRERSFKVITEMGNAIECYKQMYKEKTKNSSRINSVSFVKVEVSENGEDEYPEPEMCTLKDGDSAESDEVYDDDEFDPIS</sequence>
<dbReference type="Proteomes" id="UP001458880">
    <property type="component" value="Unassembled WGS sequence"/>
</dbReference>
<evidence type="ECO:0000259" key="5">
    <source>
        <dbReference type="PROSITE" id="PS51253"/>
    </source>
</evidence>
<dbReference type="Gene3D" id="1.10.10.60">
    <property type="entry name" value="Homeodomain-like"/>
    <property type="match status" value="2"/>
</dbReference>
<dbReference type="PROSITE" id="PS51253">
    <property type="entry name" value="HTH_CENPB"/>
    <property type="match status" value="1"/>
</dbReference>
<dbReference type="SUPFAM" id="SSF46689">
    <property type="entry name" value="Homeodomain-like"/>
    <property type="match status" value="2"/>
</dbReference>
<reference evidence="6 7" key="1">
    <citation type="journal article" date="2024" name="BMC Genomics">
        <title>De novo assembly and annotation of Popillia japonica's genome with initial clues to its potential as an invasive pest.</title>
        <authorList>
            <person name="Cucini C."/>
            <person name="Boschi S."/>
            <person name="Funari R."/>
            <person name="Cardaioli E."/>
            <person name="Iannotti N."/>
            <person name="Marturano G."/>
            <person name="Paoli F."/>
            <person name="Bruttini M."/>
            <person name="Carapelli A."/>
            <person name="Frati F."/>
            <person name="Nardi F."/>
        </authorList>
    </citation>
    <scope>NUCLEOTIDE SEQUENCE [LARGE SCALE GENOMIC DNA]</scope>
    <source>
        <strain evidence="6">DMR45628</strain>
    </source>
</reference>
<evidence type="ECO:0000256" key="3">
    <source>
        <dbReference type="ARBA" id="ARBA00023242"/>
    </source>
</evidence>
<accession>A0AAW1MD08</accession>
<organism evidence="6 7">
    <name type="scientific">Popillia japonica</name>
    <name type="common">Japanese beetle</name>
    <dbReference type="NCBI Taxonomy" id="7064"/>
    <lineage>
        <taxon>Eukaryota</taxon>
        <taxon>Metazoa</taxon>
        <taxon>Ecdysozoa</taxon>
        <taxon>Arthropoda</taxon>
        <taxon>Hexapoda</taxon>
        <taxon>Insecta</taxon>
        <taxon>Pterygota</taxon>
        <taxon>Neoptera</taxon>
        <taxon>Endopterygota</taxon>
        <taxon>Coleoptera</taxon>
        <taxon>Polyphaga</taxon>
        <taxon>Scarabaeiformia</taxon>
        <taxon>Scarabaeidae</taxon>
        <taxon>Rutelinae</taxon>
        <taxon>Popillia</taxon>
    </lineage>
</organism>
<dbReference type="Pfam" id="PF04218">
    <property type="entry name" value="CENP-B_N"/>
    <property type="match status" value="1"/>
</dbReference>
<dbReference type="AlphaFoldDB" id="A0AAW1MD08"/>
<comment type="subcellular location">
    <subcellularLocation>
        <location evidence="1">Nucleus</location>
    </subcellularLocation>
</comment>
<dbReference type="GO" id="GO:0003677">
    <property type="term" value="F:DNA binding"/>
    <property type="evidence" value="ECO:0007669"/>
    <property type="project" value="UniProtKB-KW"/>
</dbReference>
<dbReference type="InterPro" id="IPR004875">
    <property type="entry name" value="DDE_SF_endonuclease_dom"/>
</dbReference>
<gene>
    <name evidence="6" type="ORF">QE152_g8332</name>
</gene>
<comment type="caution">
    <text evidence="6">The sequence shown here is derived from an EMBL/GenBank/DDBJ whole genome shotgun (WGS) entry which is preliminary data.</text>
</comment>
<evidence type="ECO:0000256" key="4">
    <source>
        <dbReference type="SAM" id="MobiDB-lite"/>
    </source>
</evidence>
<dbReference type="PANTHER" id="PTHR19303">
    <property type="entry name" value="TRANSPOSON"/>
    <property type="match status" value="1"/>
</dbReference>
<evidence type="ECO:0000313" key="7">
    <source>
        <dbReference type="Proteomes" id="UP001458880"/>
    </source>
</evidence>
<dbReference type="EMBL" id="JASPKY010000066">
    <property type="protein sequence ID" value="KAK9743719.1"/>
    <property type="molecule type" value="Genomic_DNA"/>
</dbReference>
<dbReference type="InterPro" id="IPR007889">
    <property type="entry name" value="HTH_Psq"/>
</dbReference>
<dbReference type="Pfam" id="PF03184">
    <property type="entry name" value="DDE_1"/>
    <property type="match status" value="2"/>
</dbReference>
<evidence type="ECO:0000313" key="6">
    <source>
        <dbReference type="EMBL" id="KAK9743719.1"/>
    </source>
</evidence>
<proteinExistence type="predicted"/>
<keyword evidence="3" id="KW-0539">Nucleus</keyword>
<feature type="domain" description="HTH CENPB-type" evidence="5">
    <location>
        <begin position="79"/>
        <end position="163"/>
    </location>
</feature>
<keyword evidence="7" id="KW-1185">Reference proteome</keyword>
<dbReference type="InterPro" id="IPR006600">
    <property type="entry name" value="HTH_CenpB_DNA-bd_dom"/>
</dbReference>